<dbReference type="Pfam" id="PF01494">
    <property type="entry name" value="FAD_binding_3"/>
    <property type="match status" value="2"/>
</dbReference>
<keyword evidence="5" id="KW-0503">Monooxygenase</keyword>
<keyword evidence="8" id="KW-1185">Reference proteome</keyword>
<comment type="cofactor">
    <cofactor evidence="1">
        <name>FAD</name>
        <dbReference type="ChEBI" id="CHEBI:57692"/>
    </cofactor>
</comment>
<dbReference type="PRINTS" id="PR00420">
    <property type="entry name" value="RNGMNOXGNASE"/>
</dbReference>
<keyword evidence="2" id="KW-0285">Flavoprotein</keyword>
<organism evidence="7 8">
    <name type="scientific">Knufia peltigerae</name>
    <dbReference type="NCBI Taxonomy" id="1002370"/>
    <lineage>
        <taxon>Eukaryota</taxon>
        <taxon>Fungi</taxon>
        <taxon>Dikarya</taxon>
        <taxon>Ascomycota</taxon>
        <taxon>Pezizomycotina</taxon>
        <taxon>Eurotiomycetes</taxon>
        <taxon>Chaetothyriomycetidae</taxon>
        <taxon>Chaetothyriales</taxon>
        <taxon>Trichomeriaceae</taxon>
        <taxon>Knufia</taxon>
    </lineage>
</organism>
<evidence type="ECO:0000256" key="1">
    <source>
        <dbReference type="ARBA" id="ARBA00001974"/>
    </source>
</evidence>
<proteinExistence type="predicted"/>
<dbReference type="Gene3D" id="3.50.50.60">
    <property type="entry name" value="FAD/NAD(P)-binding domain"/>
    <property type="match status" value="1"/>
</dbReference>
<dbReference type="InterPro" id="IPR036188">
    <property type="entry name" value="FAD/NAD-bd_sf"/>
</dbReference>
<dbReference type="PANTHER" id="PTHR47178">
    <property type="entry name" value="MONOOXYGENASE, FAD-BINDING"/>
    <property type="match status" value="1"/>
</dbReference>
<evidence type="ECO:0000256" key="5">
    <source>
        <dbReference type="ARBA" id="ARBA00023033"/>
    </source>
</evidence>
<comment type="caution">
    <text evidence="7">The sequence shown here is derived from an EMBL/GenBank/DDBJ whole genome shotgun (WGS) entry which is preliminary data.</text>
</comment>
<evidence type="ECO:0000313" key="8">
    <source>
        <dbReference type="Proteomes" id="UP001172681"/>
    </source>
</evidence>
<evidence type="ECO:0000256" key="4">
    <source>
        <dbReference type="ARBA" id="ARBA00023002"/>
    </source>
</evidence>
<feature type="domain" description="FAD-binding" evidence="6">
    <location>
        <begin position="7"/>
        <end position="44"/>
    </location>
</feature>
<evidence type="ECO:0000256" key="3">
    <source>
        <dbReference type="ARBA" id="ARBA00022827"/>
    </source>
</evidence>
<evidence type="ECO:0000259" key="6">
    <source>
        <dbReference type="Pfam" id="PF01494"/>
    </source>
</evidence>
<dbReference type="GO" id="GO:0004497">
    <property type="term" value="F:monooxygenase activity"/>
    <property type="evidence" value="ECO:0007669"/>
    <property type="project" value="UniProtKB-KW"/>
</dbReference>
<dbReference type="PANTHER" id="PTHR47178:SF6">
    <property type="entry name" value="FAD-BINDING DOMAIN-CONTAINING PROTEIN"/>
    <property type="match status" value="1"/>
</dbReference>
<name>A0AA38YE06_9EURO</name>
<sequence length="398" mass="42412">MNTSDNQVLIIGGGLGGLALGQILQANGIPFQVFERDQELHSRQQGWAVALNECLSRLKRLLPTSLGDLHSISVNANIGVLDGATILDACTGDMIASIGGVPSDQPGHILRCRRERLREYLAQDIPISTDKQFTHYEEDADGVTAHFNDGTSARGSILVGADGASSRVRTQLLQQSSNFAPFVPIMGSATLPREKFQHLHELGSAGLIAGKRDLRYLVALLSIEPDESSAEYYYAVCYQPPDAAEETAWTASASPESLYDKALAQTKGLPDFLTDIIRTAGVEGIITPALKFVEFVPPPRLPVGRVTLAGDAAHAMMPFQGAGANTALLDVCDLASLLINAGNLGNELEVVSLVQAYSCIICPRGKQKVVGSHASGEQMSKVLGADMPPPPLRYVATV</sequence>
<dbReference type="EMBL" id="JAPDRN010000007">
    <property type="protein sequence ID" value="KAJ9643785.1"/>
    <property type="molecule type" value="Genomic_DNA"/>
</dbReference>
<gene>
    <name evidence="7" type="ORF">H2204_001930</name>
</gene>
<evidence type="ECO:0000256" key="2">
    <source>
        <dbReference type="ARBA" id="ARBA00022630"/>
    </source>
</evidence>
<keyword evidence="3" id="KW-0274">FAD</keyword>
<reference evidence="7" key="1">
    <citation type="submission" date="2022-10" db="EMBL/GenBank/DDBJ databases">
        <title>Culturing micro-colonial fungi from biological soil crusts in the Mojave desert and describing Neophaeococcomyces mojavensis, and introducing the new genera and species Taxawa tesnikishii.</title>
        <authorList>
            <person name="Kurbessoian T."/>
            <person name="Stajich J.E."/>
        </authorList>
    </citation>
    <scope>NUCLEOTIDE SEQUENCE</scope>
    <source>
        <strain evidence="7">TK_35</strain>
    </source>
</reference>
<dbReference type="AlphaFoldDB" id="A0AA38YE06"/>
<accession>A0AA38YE06</accession>
<dbReference type="Proteomes" id="UP001172681">
    <property type="component" value="Unassembled WGS sequence"/>
</dbReference>
<protein>
    <recommendedName>
        <fullName evidence="6">FAD-binding domain-containing protein</fullName>
    </recommendedName>
</protein>
<dbReference type="SUPFAM" id="SSF51905">
    <property type="entry name" value="FAD/NAD(P)-binding domain"/>
    <property type="match status" value="1"/>
</dbReference>
<evidence type="ECO:0000313" key="7">
    <source>
        <dbReference type="EMBL" id="KAJ9643785.1"/>
    </source>
</evidence>
<dbReference type="GO" id="GO:0071949">
    <property type="term" value="F:FAD binding"/>
    <property type="evidence" value="ECO:0007669"/>
    <property type="project" value="InterPro"/>
</dbReference>
<feature type="domain" description="FAD-binding" evidence="6">
    <location>
        <begin position="125"/>
        <end position="340"/>
    </location>
</feature>
<keyword evidence="4" id="KW-0560">Oxidoreductase</keyword>
<dbReference type="InterPro" id="IPR002938">
    <property type="entry name" value="FAD-bd"/>
</dbReference>